<organism evidence="7 10">
    <name type="scientific">Acinetobacter terrestris</name>
    <dbReference type="NCBI Taxonomy" id="2529843"/>
    <lineage>
        <taxon>Bacteria</taxon>
        <taxon>Pseudomonadati</taxon>
        <taxon>Pseudomonadota</taxon>
        <taxon>Gammaproteobacteria</taxon>
        <taxon>Moraxellales</taxon>
        <taxon>Moraxellaceae</taxon>
        <taxon>Acinetobacter</taxon>
        <taxon>Acinetobacter Taxon 24</taxon>
    </lineage>
</organism>
<reference evidence="8 9" key="1">
    <citation type="submission" date="2020-04" db="EMBL/GenBank/DDBJ databases">
        <title>Acinetobacter Taxon 24.</title>
        <authorList>
            <person name="Nemec A."/>
            <person name="Radolfova-Krizova L."/>
            <person name="Higgins P.G."/>
            <person name="Spanelova P."/>
        </authorList>
    </citation>
    <scope>NUCLEOTIDE SEQUENCE [LARGE SCALE GENOMIC DNA]</scope>
    <source>
        <strain evidence="8 9">ANC 5084</strain>
    </source>
</reference>
<keyword evidence="3 6" id="KW-0812">Transmembrane</keyword>
<dbReference type="InterPro" id="IPR050833">
    <property type="entry name" value="Poly_Biosynth_Transport"/>
</dbReference>
<keyword evidence="2" id="KW-1003">Cell membrane</keyword>
<dbReference type="PANTHER" id="PTHR30250">
    <property type="entry name" value="PST FAMILY PREDICTED COLANIC ACID TRANSPORTER"/>
    <property type="match status" value="1"/>
</dbReference>
<dbReference type="Proteomes" id="UP001241935">
    <property type="component" value="Unassembled WGS sequence"/>
</dbReference>
<feature type="transmembrane region" description="Helical" evidence="6">
    <location>
        <begin position="117"/>
        <end position="139"/>
    </location>
</feature>
<dbReference type="EMBL" id="JABERJ010000033">
    <property type="protein sequence ID" value="NNH27273.1"/>
    <property type="molecule type" value="Genomic_DNA"/>
</dbReference>
<evidence type="ECO:0000256" key="4">
    <source>
        <dbReference type="ARBA" id="ARBA00022989"/>
    </source>
</evidence>
<evidence type="ECO:0000313" key="8">
    <source>
        <dbReference type="EMBL" id="NNH27273.1"/>
    </source>
</evidence>
<dbReference type="PANTHER" id="PTHR30250:SF30">
    <property type="entry name" value="LIPID III FLIPPASE"/>
    <property type="match status" value="1"/>
</dbReference>
<dbReference type="Proteomes" id="UP000555322">
    <property type="component" value="Unassembled WGS sequence"/>
</dbReference>
<feature type="transmembrane region" description="Helical" evidence="6">
    <location>
        <begin position="174"/>
        <end position="196"/>
    </location>
</feature>
<protein>
    <submittedName>
        <fullName evidence="7">O-antigen translocase</fullName>
    </submittedName>
</protein>
<dbReference type="GO" id="GO:0005886">
    <property type="term" value="C:plasma membrane"/>
    <property type="evidence" value="ECO:0007669"/>
    <property type="project" value="UniProtKB-SubCell"/>
</dbReference>
<evidence type="ECO:0000256" key="1">
    <source>
        <dbReference type="ARBA" id="ARBA00004651"/>
    </source>
</evidence>
<gene>
    <name evidence="8" type="ORF">HLH15_12595</name>
    <name evidence="7" type="ORF">QOR41_13620</name>
</gene>
<sequence>MNLLKTSVLNGIASLIKIAAMFVLNKILAVYVGPAGYAAISQFQNFIQMVITFAGNAINTGVVKYTSEYHEDEKRQRELWRTAGSIVLVCSLILMALIILFQKTIILYLFGSTEYQIILVWFAIFLIFFSFNAFLLAILNGMQDISKLVVANIFGSIFSLAITSLLAINFGLKGALIALSIFQSLNFVVTIILCYRTSWFKFSYIFGVIQRDIAKKLSIFALMVLISVFFDNISQILIRKIIISEFGINYAGYWDAMTKLSNGYLMLVGSILSIYYLPKLSQLQTYIEIKKEVNYGYKWILPIAIITCLTIFIMKEWVVKLLFTDQFLPMLELLSWQLVGDVIKIGGWIVGYVILSQAMMKIFIGTEIFFALSIIPLTVLFSGIWGYKGITIAFATNGLLYWGVCNYLAFKKLNNIKNSKIGFF</sequence>
<dbReference type="CDD" id="cd13125">
    <property type="entry name" value="MATE_like_10"/>
    <property type="match status" value="1"/>
</dbReference>
<dbReference type="InterPro" id="IPR002797">
    <property type="entry name" value="Polysacc_synth"/>
</dbReference>
<proteinExistence type="predicted"/>
<reference evidence="7" key="2">
    <citation type="submission" date="2023-04" db="EMBL/GenBank/DDBJ databases">
        <title>The environmental microbiomes in feedlot watering bowls are a reservoir of florfenicol resistance for bovine respiratory disease pathogens.</title>
        <authorList>
            <person name="Kos D.W."/>
            <person name="Ruzzini A.C."/>
            <person name="Schreiner B."/>
            <person name="Jelinski M.D."/>
        </authorList>
    </citation>
    <scope>NUCLEOTIDE SEQUENCE</scope>
    <source>
        <strain evidence="7">WB3</strain>
    </source>
</reference>
<feature type="transmembrane region" description="Helical" evidence="6">
    <location>
        <begin position="297"/>
        <end position="314"/>
    </location>
</feature>
<comment type="caution">
    <text evidence="7">The sequence shown here is derived from an EMBL/GenBank/DDBJ whole genome shotgun (WGS) entry which is preliminary data.</text>
</comment>
<dbReference type="AlphaFoldDB" id="A0AAW6UWT4"/>
<dbReference type="Pfam" id="PF01943">
    <property type="entry name" value="Polysacc_synt"/>
    <property type="match status" value="1"/>
</dbReference>
<keyword evidence="4 6" id="KW-1133">Transmembrane helix</keyword>
<evidence type="ECO:0000256" key="6">
    <source>
        <dbReference type="SAM" id="Phobius"/>
    </source>
</evidence>
<dbReference type="RefSeq" id="WP_171536894.1">
    <property type="nucleotide sequence ID" value="NZ_JABERJ010000033.1"/>
</dbReference>
<feature type="transmembrane region" description="Helical" evidence="6">
    <location>
        <begin position="362"/>
        <end position="384"/>
    </location>
</feature>
<evidence type="ECO:0000313" key="7">
    <source>
        <dbReference type="EMBL" id="MDK1684837.1"/>
    </source>
</evidence>
<feature type="transmembrane region" description="Helical" evidence="6">
    <location>
        <begin position="258"/>
        <end position="277"/>
    </location>
</feature>
<evidence type="ECO:0000256" key="5">
    <source>
        <dbReference type="ARBA" id="ARBA00023136"/>
    </source>
</evidence>
<feature type="transmembrane region" description="Helical" evidence="6">
    <location>
        <begin position="334"/>
        <end position="355"/>
    </location>
</feature>
<evidence type="ECO:0000256" key="2">
    <source>
        <dbReference type="ARBA" id="ARBA00022475"/>
    </source>
</evidence>
<accession>A0AAW6UWT4</accession>
<feature type="transmembrane region" description="Helical" evidence="6">
    <location>
        <begin position="390"/>
        <end position="410"/>
    </location>
</feature>
<dbReference type="EMBL" id="JASKNE010000001">
    <property type="protein sequence ID" value="MDK1684837.1"/>
    <property type="molecule type" value="Genomic_DNA"/>
</dbReference>
<feature type="transmembrane region" description="Helical" evidence="6">
    <location>
        <begin position="86"/>
        <end position="111"/>
    </location>
</feature>
<dbReference type="InterPro" id="IPR044550">
    <property type="entry name" value="WzxE"/>
</dbReference>
<evidence type="ECO:0000313" key="9">
    <source>
        <dbReference type="Proteomes" id="UP000555322"/>
    </source>
</evidence>
<evidence type="ECO:0000313" key="10">
    <source>
        <dbReference type="Proteomes" id="UP001241935"/>
    </source>
</evidence>
<feature type="transmembrane region" description="Helical" evidence="6">
    <location>
        <begin position="148"/>
        <end position="168"/>
    </location>
</feature>
<keyword evidence="5 6" id="KW-0472">Membrane</keyword>
<feature type="transmembrane region" description="Helical" evidence="6">
    <location>
        <begin position="217"/>
        <end position="238"/>
    </location>
</feature>
<feature type="transmembrane region" description="Helical" evidence="6">
    <location>
        <begin position="46"/>
        <end position="65"/>
    </location>
</feature>
<keyword evidence="9" id="KW-1185">Reference proteome</keyword>
<evidence type="ECO:0000256" key="3">
    <source>
        <dbReference type="ARBA" id="ARBA00022692"/>
    </source>
</evidence>
<feature type="transmembrane region" description="Helical" evidence="6">
    <location>
        <begin position="12"/>
        <end position="34"/>
    </location>
</feature>
<comment type="subcellular location">
    <subcellularLocation>
        <location evidence="1">Cell membrane</location>
        <topology evidence="1">Multi-pass membrane protein</topology>
    </subcellularLocation>
</comment>
<dbReference type="GO" id="GO:0009246">
    <property type="term" value="P:enterobacterial common antigen biosynthetic process"/>
    <property type="evidence" value="ECO:0007669"/>
    <property type="project" value="InterPro"/>
</dbReference>
<name>A0AAW6UWT4_9GAMM</name>